<dbReference type="EMBL" id="JANGAC010000012">
    <property type="protein sequence ID" value="MCQ4924435.1"/>
    <property type="molecule type" value="Genomic_DNA"/>
</dbReference>
<reference evidence="1 2" key="1">
    <citation type="submission" date="2022-06" db="EMBL/GenBank/DDBJ databases">
        <title>Isolation of gut microbiota from human fecal samples.</title>
        <authorList>
            <person name="Pamer E.G."/>
            <person name="Barat B."/>
            <person name="Waligurski E."/>
            <person name="Medina S."/>
            <person name="Paddock L."/>
            <person name="Mostad J."/>
        </authorList>
    </citation>
    <scope>NUCLEOTIDE SEQUENCE [LARGE SCALE GENOMIC DNA]</scope>
    <source>
        <strain evidence="1 2">DFI.7.95</strain>
    </source>
</reference>
<proteinExistence type="predicted"/>
<organism evidence="1 2">
    <name type="scientific">Tissierella carlieri</name>
    <dbReference type="NCBI Taxonomy" id="689904"/>
    <lineage>
        <taxon>Bacteria</taxon>
        <taxon>Bacillati</taxon>
        <taxon>Bacillota</taxon>
        <taxon>Tissierellia</taxon>
        <taxon>Tissierellales</taxon>
        <taxon>Tissierellaceae</taxon>
        <taxon>Tissierella</taxon>
    </lineage>
</organism>
<protein>
    <submittedName>
        <fullName evidence="1">Uncharacterized protein</fullName>
    </submittedName>
</protein>
<comment type="caution">
    <text evidence="1">The sequence shown here is derived from an EMBL/GenBank/DDBJ whole genome shotgun (WGS) entry which is preliminary data.</text>
</comment>
<evidence type="ECO:0000313" key="2">
    <source>
        <dbReference type="Proteomes" id="UP001524478"/>
    </source>
</evidence>
<dbReference type="RefSeq" id="WP_256312181.1">
    <property type="nucleotide sequence ID" value="NZ_JANGAC010000012.1"/>
</dbReference>
<dbReference type="SUPFAM" id="SSF51338">
    <property type="entry name" value="Composite domain of metallo-dependent hydrolases"/>
    <property type="match status" value="1"/>
</dbReference>
<dbReference type="Gene3D" id="2.30.40.10">
    <property type="entry name" value="Urease, subunit C, domain 1"/>
    <property type="match status" value="1"/>
</dbReference>
<evidence type="ECO:0000313" key="1">
    <source>
        <dbReference type="EMBL" id="MCQ4924435.1"/>
    </source>
</evidence>
<sequence length="49" mass="5299">MAVDEDKIVDIGMEGSIKIKNTDVIIDGKGNFLASGFIDIHNHGNMEVP</sequence>
<dbReference type="InterPro" id="IPR011059">
    <property type="entry name" value="Metal-dep_hydrolase_composite"/>
</dbReference>
<gene>
    <name evidence="1" type="ORF">NE686_15135</name>
</gene>
<name>A0ABT1SDP6_9FIRM</name>
<accession>A0ABT1SDP6</accession>
<dbReference type="Proteomes" id="UP001524478">
    <property type="component" value="Unassembled WGS sequence"/>
</dbReference>
<keyword evidence="2" id="KW-1185">Reference proteome</keyword>